<proteinExistence type="predicted"/>
<protein>
    <recommendedName>
        <fullName evidence="3">Helix-turn-helix DNA binding domain protein</fullName>
    </recommendedName>
</protein>
<evidence type="ECO:0000313" key="1">
    <source>
        <dbReference type="EMBL" id="QBJ00251.1"/>
    </source>
</evidence>
<dbReference type="KEGG" id="vg:64871208"/>
<keyword evidence="2" id="KW-1185">Reference proteome</keyword>
<accession>A0A481W357</accession>
<reference evidence="1 2" key="1">
    <citation type="submission" date="2019-02" db="EMBL/GenBank/DDBJ databases">
        <authorList>
            <person name="Liuzzo S."/>
            <person name="Smith M.A."/>
            <person name="Garlena R.A."/>
            <person name="Russell D.A."/>
            <person name="Pope W.H."/>
            <person name="Jacobs-Sera D."/>
            <person name="Hatfull G.F."/>
        </authorList>
    </citation>
    <scope>NUCLEOTIDE SEQUENCE [LARGE SCALE GENOMIC DNA]</scope>
</reference>
<dbReference type="GeneID" id="64871208"/>
<name>A0A481W357_9CAUD</name>
<dbReference type="EMBL" id="MK524530">
    <property type="protein sequence ID" value="QBJ00251.1"/>
    <property type="molecule type" value="Genomic_DNA"/>
</dbReference>
<evidence type="ECO:0000313" key="2">
    <source>
        <dbReference type="Proteomes" id="UP000293430"/>
    </source>
</evidence>
<gene>
    <name evidence="1" type="primary">63</name>
    <name evidence="1" type="ORF">SEA_PHARAOH_63</name>
</gene>
<organism evidence="1 2">
    <name type="scientific">Mycobacterium phage Pharaoh</name>
    <dbReference type="NCBI Taxonomy" id="2530140"/>
    <lineage>
        <taxon>Viruses</taxon>
        <taxon>Duplodnaviria</taxon>
        <taxon>Heunggongvirae</taxon>
        <taxon>Uroviricota</taxon>
        <taxon>Caudoviricetes</taxon>
        <taxon>Pharaohvirus</taxon>
        <taxon>Pharaohvirus pharaoh</taxon>
    </lineage>
</organism>
<sequence>MLMTATLEAQYFNTPKLAGERLKQARRSSGRQSEVVKALFRRHGNLTPWQAWQKGVDAGERWLITSVRMQITVLTDEGFLVKTDEQIEGPYGKPEHIWQLAT</sequence>
<evidence type="ECO:0008006" key="3">
    <source>
        <dbReference type="Google" id="ProtNLM"/>
    </source>
</evidence>
<dbReference type="RefSeq" id="YP_010061589.1">
    <property type="nucleotide sequence ID" value="NC_054784.1"/>
</dbReference>
<dbReference type="Proteomes" id="UP000293430">
    <property type="component" value="Segment"/>
</dbReference>